<keyword evidence="2" id="KW-1185">Reference proteome</keyword>
<dbReference type="GeneID" id="14012056"/>
<proteinExistence type="predicted"/>
<protein>
    <submittedName>
        <fullName evidence="1">Structural protein</fullName>
    </submittedName>
</protein>
<organism evidence="1 2">
    <name type="scientific">Agrobacterium phage 7-7-1</name>
    <dbReference type="NCBI Taxonomy" id="1161931"/>
    <lineage>
        <taxon>Viruses</taxon>
        <taxon>Duplodnaviria</taxon>
        <taxon>Heunggongvirae</taxon>
        <taxon>Uroviricota</taxon>
        <taxon>Caudoviricetes</taxon>
        <taxon>Schmittlotzvirus</taxon>
        <taxon>Schmittlotzvirus sv771</taxon>
    </lineage>
</organism>
<name>J7FAF8_9CAUD</name>
<dbReference type="EMBL" id="JQ312117">
    <property type="protein sequence ID" value="AFH19801.1"/>
    <property type="molecule type" value="Genomic_DNA"/>
</dbReference>
<sequence>MAIRFHPTNAALVACNAVVDLFDAGGSIEVYTGPQPNDPTVAVSTQTLLVTFAIPAPGYGPAELVPGQNYVRAPGALPAVAVPGASGVAAWARVKNNAGDVIFDGDVGTSASSAFVRLSTTNLTAGVGVSVTASEYRQPTR</sequence>
<dbReference type="KEGG" id="vg:14012056"/>
<reference evidence="1 2" key="1">
    <citation type="submission" date="2011-12" db="EMBL/GenBank/DDBJ databases">
        <title>The genome sequence of the flagella-specific Agrobacterium bacteriophage 7-7-1.</title>
        <authorList>
            <person name="Schmitt R."/>
            <person name="Van den Bossche A."/>
            <person name="Lavigne R."/>
            <person name="Kropinski A.M."/>
        </authorList>
    </citation>
    <scope>NUCLEOTIDE SEQUENCE [LARGE SCALE GENOMIC DNA]</scope>
</reference>
<dbReference type="PROSITE" id="PS51257">
    <property type="entry name" value="PROKAR_LIPOPROTEIN"/>
    <property type="match status" value="1"/>
</dbReference>
<dbReference type="Proteomes" id="UP000003754">
    <property type="component" value="Segment"/>
</dbReference>
<accession>J7FAF8</accession>
<evidence type="ECO:0000313" key="2">
    <source>
        <dbReference type="Proteomes" id="UP000003754"/>
    </source>
</evidence>
<evidence type="ECO:0000313" key="1">
    <source>
        <dbReference type="EMBL" id="AFH19801.1"/>
    </source>
</evidence>
<dbReference type="RefSeq" id="YP_007006559.1">
    <property type="nucleotide sequence ID" value="NC_019519.1"/>
</dbReference>
<gene>
    <name evidence="1" type="ORF">7-7-1_000103</name>
</gene>